<proteinExistence type="predicted"/>
<evidence type="ECO:0000313" key="3">
    <source>
        <dbReference type="Proteomes" id="UP001066276"/>
    </source>
</evidence>
<evidence type="ECO:0000256" key="1">
    <source>
        <dbReference type="SAM" id="MobiDB-lite"/>
    </source>
</evidence>
<dbReference type="AlphaFoldDB" id="A0AAV7VZ74"/>
<sequence>MADPGTERSALEVGRADRGAVPDRAAGGARGARGRRWLPGRASGPREAERGADGWSQARRRRCRERPWSSAHTPGRRGNGTGDGVGSTWQYCMALAPRPSESLAVPGVAGWGPGETR</sequence>
<evidence type="ECO:0000313" key="2">
    <source>
        <dbReference type="EMBL" id="KAJ1205350.1"/>
    </source>
</evidence>
<comment type="caution">
    <text evidence="2">The sequence shown here is derived from an EMBL/GenBank/DDBJ whole genome shotgun (WGS) entry which is preliminary data.</text>
</comment>
<accession>A0AAV7VZ74</accession>
<name>A0AAV7VZ74_PLEWA</name>
<organism evidence="2 3">
    <name type="scientific">Pleurodeles waltl</name>
    <name type="common">Iberian ribbed newt</name>
    <dbReference type="NCBI Taxonomy" id="8319"/>
    <lineage>
        <taxon>Eukaryota</taxon>
        <taxon>Metazoa</taxon>
        <taxon>Chordata</taxon>
        <taxon>Craniata</taxon>
        <taxon>Vertebrata</taxon>
        <taxon>Euteleostomi</taxon>
        <taxon>Amphibia</taxon>
        <taxon>Batrachia</taxon>
        <taxon>Caudata</taxon>
        <taxon>Salamandroidea</taxon>
        <taxon>Salamandridae</taxon>
        <taxon>Pleurodelinae</taxon>
        <taxon>Pleurodeles</taxon>
    </lineage>
</organism>
<dbReference type="Proteomes" id="UP001066276">
    <property type="component" value="Chromosome 1_2"/>
</dbReference>
<reference evidence="2" key="1">
    <citation type="journal article" date="2022" name="bioRxiv">
        <title>Sequencing and chromosome-scale assembly of the giantPleurodeles waltlgenome.</title>
        <authorList>
            <person name="Brown T."/>
            <person name="Elewa A."/>
            <person name="Iarovenko S."/>
            <person name="Subramanian E."/>
            <person name="Araus A.J."/>
            <person name="Petzold A."/>
            <person name="Susuki M."/>
            <person name="Suzuki K.-i.T."/>
            <person name="Hayashi T."/>
            <person name="Toyoda A."/>
            <person name="Oliveira C."/>
            <person name="Osipova E."/>
            <person name="Leigh N.D."/>
            <person name="Simon A."/>
            <person name="Yun M.H."/>
        </authorList>
    </citation>
    <scope>NUCLEOTIDE SEQUENCE</scope>
    <source>
        <strain evidence="2">20211129_DDA</strain>
        <tissue evidence="2">Liver</tissue>
    </source>
</reference>
<protein>
    <submittedName>
        <fullName evidence="2">Uncharacterized protein</fullName>
    </submittedName>
</protein>
<gene>
    <name evidence="2" type="ORF">NDU88_000785</name>
</gene>
<feature type="region of interest" description="Disordered" evidence="1">
    <location>
        <begin position="1"/>
        <end position="88"/>
    </location>
</feature>
<dbReference type="EMBL" id="JANPWB010000002">
    <property type="protein sequence ID" value="KAJ1205350.1"/>
    <property type="molecule type" value="Genomic_DNA"/>
</dbReference>
<feature type="compositionally biased region" description="Basic and acidic residues" evidence="1">
    <location>
        <begin position="1"/>
        <end position="21"/>
    </location>
</feature>
<keyword evidence="3" id="KW-1185">Reference proteome</keyword>